<dbReference type="AlphaFoldDB" id="A0A645GPR4"/>
<evidence type="ECO:0008006" key="4">
    <source>
        <dbReference type="Google" id="ProtNLM"/>
    </source>
</evidence>
<comment type="caution">
    <text evidence="3">The sequence shown here is derived from an EMBL/GenBank/DDBJ whole genome shotgun (WGS) entry which is preliminary data.</text>
</comment>
<keyword evidence="2" id="KW-0687">Ribonucleoprotein</keyword>
<sequence>MDRYEIGMLAKSKAGHDAGKVYVIIDVDETYVYLADGRIRTLGHLKKKKKKHVQAICRKQDVAACDDVAIKRILKEFSKEEER</sequence>
<dbReference type="EMBL" id="VSSQ01079357">
    <property type="protein sequence ID" value="MPN28901.1"/>
    <property type="molecule type" value="Genomic_DNA"/>
</dbReference>
<dbReference type="InterPro" id="IPR008991">
    <property type="entry name" value="Translation_prot_SH3-like_sf"/>
</dbReference>
<dbReference type="GO" id="GO:1990904">
    <property type="term" value="C:ribonucleoprotein complex"/>
    <property type="evidence" value="ECO:0007669"/>
    <property type="project" value="UniProtKB-KW"/>
</dbReference>
<organism evidence="3">
    <name type="scientific">bioreactor metagenome</name>
    <dbReference type="NCBI Taxonomy" id="1076179"/>
    <lineage>
        <taxon>unclassified sequences</taxon>
        <taxon>metagenomes</taxon>
        <taxon>ecological metagenomes</taxon>
    </lineage>
</organism>
<dbReference type="GO" id="GO:0005840">
    <property type="term" value="C:ribosome"/>
    <property type="evidence" value="ECO:0007669"/>
    <property type="project" value="UniProtKB-KW"/>
</dbReference>
<dbReference type="CDD" id="cd06088">
    <property type="entry name" value="KOW_RPL14"/>
    <property type="match status" value="1"/>
</dbReference>
<evidence type="ECO:0000256" key="1">
    <source>
        <dbReference type="ARBA" id="ARBA00022980"/>
    </source>
</evidence>
<accession>A0A645GPR4</accession>
<name>A0A645GPR4_9ZZZZ</name>
<dbReference type="InterPro" id="IPR041985">
    <property type="entry name" value="Ribosomal_eL14_KOW"/>
</dbReference>
<evidence type="ECO:0000256" key="2">
    <source>
        <dbReference type="ARBA" id="ARBA00023274"/>
    </source>
</evidence>
<protein>
    <recommendedName>
        <fullName evidence="4">RNA-binding protein</fullName>
    </recommendedName>
</protein>
<gene>
    <name evidence="3" type="ORF">SDC9_176346</name>
</gene>
<keyword evidence="1" id="KW-0689">Ribosomal protein</keyword>
<reference evidence="3" key="1">
    <citation type="submission" date="2019-08" db="EMBL/GenBank/DDBJ databases">
        <authorList>
            <person name="Kucharzyk K."/>
            <person name="Murdoch R.W."/>
            <person name="Higgins S."/>
            <person name="Loffler F."/>
        </authorList>
    </citation>
    <scope>NUCLEOTIDE SEQUENCE</scope>
</reference>
<evidence type="ECO:0000313" key="3">
    <source>
        <dbReference type="EMBL" id="MPN28901.1"/>
    </source>
</evidence>
<proteinExistence type="predicted"/>
<dbReference type="SUPFAM" id="SSF50104">
    <property type="entry name" value="Translation proteins SH3-like domain"/>
    <property type="match status" value="1"/>
</dbReference>